<feature type="domain" description="Malic enzyme N-terminal" evidence="8">
    <location>
        <begin position="95"/>
        <end position="254"/>
    </location>
</feature>
<keyword evidence="3 5" id="KW-0479">Metal-binding</keyword>
<dbReference type="GO" id="GO:0006108">
    <property type="term" value="P:malate metabolic process"/>
    <property type="evidence" value="ECO:0007669"/>
    <property type="project" value="TreeGrafter"/>
</dbReference>
<feature type="domain" description="Malic enzyme NAD-binding" evidence="7">
    <location>
        <begin position="264"/>
        <end position="517"/>
    </location>
</feature>
<dbReference type="AlphaFoldDB" id="A0A175YKM0"/>
<comment type="cofactor">
    <cofactor evidence="5">
        <name>Mg(2+)</name>
        <dbReference type="ChEBI" id="CHEBI:18420"/>
    </cofactor>
    <cofactor evidence="5">
        <name>Mn(2+)</name>
        <dbReference type="ChEBI" id="CHEBI:29035"/>
    </cofactor>
    <text evidence="5">Divalent metal cations. Prefers magnesium or manganese.</text>
</comment>
<dbReference type="FunFam" id="3.40.50.720:FF:000067">
    <property type="entry name" value="Malic enzyme"/>
    <property type="match status" value="1"/>
</dbReference>
<dbReference type="PANTHER" id="PTHR23406">
    <property type="entry name" value="MALIC ENZYME-RELATED"/>
    <property type="match status" value="1"/>
</dbReference>
<comment type="similarity">
    <text evidence="2 6">Belongs to the malic enzymes family.</text>
</comment>
<reference evidence="9" key="1">
    <citation type="journal article" date="2016" name="Nat. Genet.">
        <title>A high-quality carrot genome assembly provides new insights into carotenoid accumulation and asterid genome evolution.</title>
        <authorList>
            <person name="Iorizzo M."/>
            <person name="Ellison S."/>
            <person name="Senalik D."/>
            <person name="Zeng P."/>
            <person name="Satapoomin P."/>
            <person name="Huang J."/>
            <person name="Bowman M."/>
            <person name="Iovene M."/>
            <person name="Sanseverino W."/>
            <person name="Cavagnaro P."/>
            <person name="Yildiz M."/>
            <person name="Macko-Podgorni A."/>
            <person name="Moranska E."/>
            <person name="Grzebelus E."/>
            <person name="Grzebelus D."/>
            <person name="Ashrafi H."/>
            <person name="Zheng Z."/>
            <person name="Cheng S."/>
            <person name="Spooner D."/>
            <person name="Van Deynze A."/>
            <person name="Simon P."/>
        </authorList>
    </citation>
    <scope>NUCLEOTIDE SEQUENCE [LARGE SCALE GENOMIC DNA]</scope>
    <source>
        <tissue evidence="9">Leaf</tissue>
    </source>
</reference>
<evidence type="ECO:0000259" key="7">
    <source>
        <dbReference type="SMART" id="SM00919"/>
    </source>
</evidence>
<evidence type="ECO:0000313" key="9">
    <source>
        <dbReference type="EMBL" id="KZM83907.1"/>
    </source>
</evidence>
<dbReference type="InterPro" id="IPR012301">
    <property type="entry name" value="Malic_N_dom"/>
</dbReference>
<dbReference type="PIRSF" id="PIRSF000106">
    <property type="entry name" value="ME"/>
    <property type="match status" value="1"/>
</dbReference>
<dbReference type="SUPFAM" id="SSF51735">
    <property type="entry name" value="NAD(P)-binding Rossmann-fold domains"/>
    <property type="match status" value="1"/>
</dbReference>
<protein>
    <recommendedName>
        <fullName evidence="6">Malic enzyme</fullName>
    </recommendedName>
</protein>
<evidence type="ECO:0000259" key="8">
    <source>
        <dbReference type="SMART" id="SM01274"/>
    </source>
</evidence>
<gene>
    <name evidence="9" type="ORF">DCAR_028671</name>
</gene>
<dbReference type="InterPro" id="IPR015884">
    <property type="entry name" value="Malic_enzyme_CS"/>
</dbReference>
<feature type="binding site" evidence="4">
    <location>
        <position position="171"/>
    </location>
    <ligand>
        <name>(S)-malate</name>
        <dbReference type="ChEBI" id="CHEBI:15589"/>
    </ligand>
</feature>
<dbReference type="GO" id="GO:0051287">
    <property type="term" value="F:NAD binding"/>
    <property type="evidence" value="ECO:0007669"/>
    <property type="project" value="InterPro"/>
</dbReference>
<dbReference type="Gene3D" id="3.40.50.720">
    <property type="entry name" value="NAD(P)-binding Rossmann-like Domain"/>
    <property type="match status" value="1"/>
</dbReference>
<evidence type="ECO:0000256" key="1">
    <source>
        <dbReference type="ARBA" id="ARBA00001936"/>
    </source>
</evidence>
<dbReference type="Gramene" id="KZM83907">
    <property type="protein sequence ID" value="KZM83907"/>
    <property type="gene ID" value="DCAR_028671"/>
</dbReference>
<evidence type="ECO:0000256" key="3">
    <source>
        <dbReference type="ARBA" id="ARBA00022723"/>
    </source>
</evidence>
<accession>A0A175YKM0</accession>
<dbReference type="InterPro" id="IPR046346">
    <property type="entry name" value="Aminoacid_DH-like_N_sf"/>
</dbReference>
<dbReference type="SMART" id="SM00919">
    <property type="entry name" value="Malic_M"/>
    <property type="match status" value="1"/>
</dbReference>
<dbReference type="PROSITE" id="PS00331">
    <property type="entry name" value="MALIC_ENZYMES"/>
    <property type="match status" value="1"/>
</dbReference>
<dbReference type="GO" id="GO:0004473">
    <property type="term" value="F:malate dehydrogenase (decarboxylating) (NADP+) activity"/>
    <property type="evidence" value="ECO:0007669"/>
    <property type="project" value="TreeGrafter"/>
</dbReference>
<evidence type="ECO:0000256" key="4">
    <source>
        <dbReference type="PIRSR" id="PIRSR000106-2"/>
    </source>
</evidence>
<feature type="binding site" evidence="5">
    <location>
        <position position="239"/>
    </location>
    <ligand>
        <name>a divalent metal cation</name>
        <dbReference type="ChEBI" id="CHEBI:60240"/>
    </ligand>
</feature>
<comment type="cofactor">
    <cofactor evidence="1">
        <name>Mn(2+)</name>
        <dbReference type="ChEBI" id="CHEBI:29035"/>
    </cofactor>
</comment>
<comment type="caution">
    <text evidence="9">The sequence shown here is derived from an EMBL/GenBank/DDBJ whole genome shotgun (WGS) entry which is preliminary data.</text>
</comment>
<feature type="binding site" evidence="5">
    <location>
        <position position="263"/>
    </location>
    <ligand>
        <name>a divalent metal cation</name>
        <dbReference type="ChEBI" id="CHEBI:60240"/>
    </ligand>
</feature>
<dbReference type="OMA" id="EMFIRQN"/>
<dbReference type="SMART" id="SM01274">
    <property type="entry name" value="malic"/>
    <property type="match status" value="1"/>
</dbReference>
<dbReference type="NCBIfam" id="NF010052">
    <property type="entry name" value="PRK13529.1"/>
    <property type="match status" value="1"/>
</dbReference>
<dbReference type="InterPro" id="IPR036291">
    <property type="entry name" value="NAD(P)-bd_dom_sf"/>
</dbReference>
<dbReference type="InterPro" id="IPR012302">
    <property type="entry name" value="Malic_NAD-bd"/>
</dbReference>
<dbReference type="PRINTS" id="PR00072">
    <property type="entry name" value="MALOXRDTASE"/>
</dbReference>
<feature type="binding site" evidence="4">
    <location>
        <position position="404"/>
    </location>
    <ligand>
        <name>(S)-malate</name>
        <dbReference type="ChEBI" id="CHEBI:15589"/>
    </ligand>
</feature>
<dbReference type="PANTHER" id="PTHR23406:SF89">
    <property type="entry name" value="NADP-DEPENDENT MALIC ENZYME 1"/>
    <property type="match status" value="1"/>
</dbReference>
<evidence type="ECO:0000256" key="2">
    <source>
        <dbReference type="ARBA" id="ARBA00008785"/>
    </source>
</evidence>
<dbReference type="Pfam" id="PF03949">
    <property type="entry name" value="Malic_M"/>
    <property type="match status" value="1"/>
</dbReference>
<organism evidence="9">
    <name type="scientific">Daucus carota subsp. sativus</name>
    <name type="common">Carrot</name>
    <dbReference type="NCBI Taxonomy" id="79200"/>
    <lineage>
        <taxon>Eukaryota</taxon>
        <taxon>Viridiplantae</taxon>
        <taxon>Streptophyta</taxon>
        <taxon>Embryophyta</taxon>
        <taxon>Tracheophyta</taxon>
        <taxon>Spermatophyta</taxon>
        <taxon>Magnoliopsida</taxon>
        <taxon>eudicotyledons</taxon>
        <taxon>Gunneridae</taxon>
        <taxon>Pentapetalae</taxon>
        <taxon>asterids</taxon>
        <taxon>campanulids</taxon>
        <taxon>Apiales</taxon>
        <taxon>Apiaceae</taxon>
        <taxon>Apioideae</taxon>
        <taxon>Scandiceae</taxon>
        <taxon>Daucinae</taxon>
        <taxon>Daucus</taxon>
        <taxon>Daucus sect. Daucus</taxon>
    </lineage>
</organism>
<dbReference type="SUPFAM" id="SSF53223">
    <property type="entry name" value="Aminoacid dehydrogenase-like, N-terminal domain"/>
    <property type="match status" value="1"/>
</dbReference>
<dbReference type="InterPro" id="IPR037062">
    <property type="entry name" value="Malic_N_dom_sf"/>
</dbReference>
<dbReference type="Pfam" id="PF00390">
    <property type="entry name" value="malic"/>
    <property type="match status" value="1"/>
</dbReference>
<dbReference type="Gene3D" id="3.40.50.10380">
    <property type="entry name" value="Malic enzyme, N-terminal domain"/>
    <property type="match status" value="2"/>
</dbReference>
<feature type="binding site" evidence="5">
    <location>
        <position position="240"/>
    </location>
    <ligand>
        <name>a divalent metal cation</name>
        <dbReference type="ChEBI" id="CHEBI:60240"/>
    </ligand>
</feature>
<dbReference type="GO" id="GO:0046872">
    <property type="term" value="F:metal ion binding"/>
    <property type="evidence" value="ECO:0007669"/>
    <property type="project" value="UniProtKB-KW"/>
</dbReference>
<dbReference type="CDD" id="cd05312">
    <property type="entry name" value="NAD_bind_1_malic_enz"/>
    <property type="match status" value="1"/>
</dbReference>
<dbReference type="EMBL" id="LNRQ01000008">
    <property type="protein sequence ID" value="KZM83907.1"/>
    <property type="molecule type" value="Genomic_DNA"/>
</dbReference>
<evidence type="ECO:0000256" key="6">
    <source>
        <dbReference type="RuleBase" id="RU003426"/>
    </source>
</evidence>
<dbReference type="InterPro" id="IPR001891">
    <property type="entry name" value="Malic_OxRdtase"/>
</dbReference>
<proteinExistence type="inferred from homology"/>
<dbReference type="GO" id="GO:0009507">
    <property type="term" value="C:chloroplast"/>
    <property type="evidence" value="ECO:0007669"/>
    <property type="project" value="TreeGrafter"/>
</dbReference>
<dbReference type="STRING" id="79200.A0A175YKM0"/>
<feature type="binding site" evidence="4">
    <location>
        <position position="448"/>
    </location>
    <ligand>
        <name>(S)-malate</name>
        <dbReference type="ChEBI" id="CHEBI:15589"/>
    </ligand>
</feature>
<evidence type="ECO:0000256" key="5">
    <source>
        <dbReference type="PIRSR" id="PIRSR000106-3"/>
    </source>
</evidence>
<sequence length="548" mass="61046">MATGGAQDVYGEDCASEDQLVTPWTISVASGYTLLRDPHHNKGLAFTEKERDSHYLRGLLPPAIISQQQQEKKLMQNLRSYDVPLHRYMAMMELQERNERLFYKLLIDNVEELLPVVYTPTVGEACQKYGSIFRRPQGLYISLKEKGKILEVLKNWPEKNIQVIVVTDGERILGLGDLGCQCLPITIDVGTNNQSLLDNEFYIGLKQRRATGKEYADLLEEFMTAVKQNYGEKVLVQFEDFANHNAFELLSRYSTTHLVFNDDIQGTASVVLSGIVSSLKLIGGTLADHTFLFLGAGEAGTGIAELIALEMSKQTKIPLEETRKKIWLVDSKGLIVSHRKESLQHFKKPWAHEHEPCTTLIDAVKAIKPTVLIGTSGQGKTFTKEVVEAMASFNKKPLIMALSNPTSQAECTAEEAYTWSEGRAVFASGSPFDPVKYNDKLYIPGQANNAYIFPGLGLGLVMSGAIRMHDEMLLAASEALACQVTQEHYDKGMTFPPFSNIRTISANIAAKVAAKVYDLGLATRLPRPDDLVKFAEGCMYSPNYRIYR</sequence>
<keyword evidence="6" id="KW-0560">Oxidoreductase</keyword>
<name>A0A175YKM0_DAUCS</name>